<comment type="caution">
    <text evidence="6">The sequence shown here is derived from an EMBL/GenBank/DDBJ whole genome shotgun (WGS) entry which is preliminary data.</text>
</comment>
<dbReference type="PANTHER" id="PTHR12684:SF2">
    <property type="entry name" value="TRNA 2'-PHOSPHOTRANSFERASE 1"/>
    <property type="match status" value="1"/>
</dbReference>
<proteinExistence type="inferred from homology"/>
<dbReference type="Pfam" id="PF01885">
    <property type="entry name" value="PTS_2-RNA"/>
    <property type="match status" value="1"/>
</dbReference>
<organism evidence="6 7">
    <name type="scientific">Bradyrhizobium aeschynomenes</name>
    <dbReference type="NCBI Taxonomy" id="2734909"/>
    <lineage>
        <taxon>Bacteria</taxon>
        <taxon>Pseudomonadati</taxon>
        <taxon>Pseudomonadota</taxon>
        <taxon>Alphaproteobacteria</taxon>
        <taxon>Hyphomicrobiales</taxon>
        <taxon>Nitrobacteraceae</taxon>
        <taxon>Bradyrhizobium</taxon>
    </lineage>
</organism>
<dbReference type="InterPro" id="IPR022928">
    <property type="entry name" value="RNA_2'-PTrans_KptA"/>
</dbReference>
<keyword evidence="7" id="KW-1185">Reference proteome</keyword>
<dbReference type="EC" id="2.7.1.-" evidence="5"/>
<evidence type="ECO:0000313" key="6">
    <source>
        <dbReference type="EMBL" id="NPU64948.1"/>
    </source>
</evidence>
<reference evidence="6" key="1">
    <citation type="submission" date="2020-05" db="EMBL/GenBank/DDBJ databases">
        <title>Nod-independent and nitrogen-fixing Bradyrhizobium aeschynomene sp. nov. isolated from nodules of Aeschynomene indica.</title>
        <authorList>
            <person name="Zhang Z."/>
        </authorList>
    </citation>
    <scope>NUCLEOTIDE SEQUENCE</scope>
    <source>
        <strain evidence="6">83012</strain>
    </source>
</reference>
<evidence type="ECO:0000256" key="5">
    <source>
        <dbReference type="HAMAP-Rule" id="MF_00299"/>
    </source>
</evidence>
<protein>
    <recommendedName>
        <fullName evidence="5">Probable RNA 2'-phosphotransferase</fullName>
        <ecNumber evidence="5">2.7.1.-</ecNumber>
    </recommendedName>
</protein>
<dbReference type="NCBIfam" id="NF002014">
    <property type="entry name" value="PRK00819.1-4"/>
    <property type="match status" value="1"/>
</dbReference>
<accession>A0ABX2CAX7</accession>
<comment type="function">
    <text evidence="4 5">Removes the 2'-phosphate from RNA via an intermediate in which the phosphate is ADP-ribosylated by NAD followed by a presumed transesterification to release the RNA and generate ADP-ribose 1''-2''-cyclic phosphate (APPR&gt;P). May function as an ADP-ribosylase.</text>
</comment>
<name>A0ABX2CAX7_9BRAD</name>
<keyword evidence="2 5" id="KW-0808">Transferase</keyword>
<dbReference type="RefSeq" id="WP_172110043.1">
    <property type="nucleotide sequence ID" value="NZ_JABFDN010000002.1"/>
</dbReference>
<dbReference type="SUPFAM" id="SSF56399">
    <property type="entry name" value="ADP-ribosylation"/>
    <property type="match status" value="1"/>
</dbReference>
<dbReference type="Gene3D" id="1.10.10.970">
    <property type="entry name" value="RNA 2'-phosphotransferase, Tpt1/KptA family, N-terminal domain"/>
    <property type="match status" value="1"/>
</dbReference>
<dbReference type="Gene3D" id="3.20.170.30">
    <property type="match status" value="1"/>
</dbReference>
<dbReference type="InterPro" id="IPR002745">
    <property type="entry name" value="Ptrans_KptA/Tpt1"/>
</dbReference>
<gene>
    <name evidence="5" type="primary">kptA</name>
    <name evidence="6" type="ORF">HL667_08090</name>
</gene>
<evidence type="ECO:0000256" key="1">
    <source>
        <dbReference type="ARBA" id="ARBA00009836"/>
    </source>
</evidence>
<dbReference type="InterPro" id="IPR042081">
    <property type="entry name" value="RNA_2'-PTrans_C"/>
</dbReference>
<dbReference type="EMBL" id="JABFDN010000002">
    <property type="protein sequence ID" value="NPU64948.1"/>
    <property type="molecule type" value="Genomic_DNA"/>
</dbReference>
<evidence type="ECO:0000256" key="3">
    <source>
        <dbReference type="ARBA" id="ARBA00023027"/>
    </source>
</evidence>
<sequence>MASDPVRLSKFLSLVLRHQPETIGLALDARGWVVIDDLIARAAAAGTAFSRADLEHVVATSDKKRFTVSEDGQRIRAAQGHSVAVELGLTPREPPAVLYHGTATRFVEAIMAQGLKPQSRQQVHLSLDHATAVNVGRRHGKPIVLRVDAAAMYRAGLRFYVADNGVWLTDVVPPEFLTTAAAP</sequence>
<dbReference type="PANTHER" id="PTHR12684">
    <property type="entry name" value="PUTATIVE PHOSPHOTRANSFERASE"/>
    <property type="match status" value="1"/>
</dbReference>
<comment type="similarity">
    <text evidence="1 5">Belongs to the KptA/TPT1 family.</text>
</comment>
<dbReference type="Proteomes" id="UP000886476">
    <property type="component" value="Unassembled WGS sequence"/>
</dbReference>
<keyword evidence="3 5" id="KW-0520">NAD</keyword>
<evidence type="ECO:0000256" key="4">
    <source>
        <dbReference type="ARBA" id="ARBA00025212"/>
    </source>
</evidence>
<dbReference type="HAMAP" id="MF_00299">
    <property type="entry name" value="KptA"/>
    <property type="match status" value="1"/>
</dbReference>
<evidence type="ECO:0000313" key="7">
    <source>
        <dbReference type="Proteomes" id="UP000886476"/>
    </source>
</evidence>
<dbReference type="InterPro" id="IPR042080">
    <property type="entry name" value="RNA_2'-PTrans_N"/>
</dbReference>
<evidence type="ECO:0000256" key="2">
    <source>
        <dbReference type="ARBA" id="ARBA00022679"/>
    </source>
</evidence>